<dbReference type="Gene3D" id="3.40.190.10">
    <property type="entry name" value="Periplasmic binding protein-like II"/>
    <property type="match status" value="1"/>
</dbReference>
<dbReference type="Pfam" id="PF03401">
    <property type="entry name" value="TctC"/>
    <property type="match status" value="1"/>
</dbReference>
<dbReference type="EMBL" id="JAELVF020000001">
    <property type="protein sequence ID" value="MBU7596961.1"/>
    <property type="molecule type" value="Genomic_DNA"/>
</dbReference>
<evidence type="ECO:0000313" key="2">
    <source>
        <dbReference type="EMBL" id="MBU7596961.1"/>
    </source>
</evidence>
<dbReference type="CDD" id="cd07012">
    <property type="entry name" value="PBP2_Bug_TTT"/>
    <property type="match status" value="1"/>
</dbReference>
<keyword evidence="3" id="KW-1185">Reference proteome</keyword>
<proteinExistence type="inferred from homology"/>
<dbReference type="SUPFAM" id="SSF53850">
    <property type="entry name" value="Periplasmic binding protein-like II"/>
    <property type="match status" value="1"/>
</dbReference>
<dbReference type="AlphaFoldDB" id="A0A949N6Z4"/>
<comment type="caution">
    <text evidence="2">The sequence shown here is derived from an EMBL/GenBank/DDBJ whole genome shotgun (WGS) entry which is preliminary data.</text>
</comment>
<protein>
    <submittedName>
        <fullName evidence="2">Tripartite tricarboxylate transporter substrate binding protein</fullName>
    </submittedName>
</protein>
<dbReference type="Gene3D" id="3.40.190.150">
    <property type="entry name" value="Bordetella uptake gene, domain 1"/>
    <property type="match status" value="1"/>
</dbReference>
<accession>A0A949N6Z4</accession>
<sequence>MKVAPTRAALTRIAACGAAAILVGVAVVDVRQSAASGTGENEKLLLIAPAAPGGGWDMLARELQNGLREEGLRRNVEVSNAEGAGGTIGLTQTANREGQSGVLTMTGLGMVGAVETLGSQHTMADATPIAQLASEYLTVVVPKNSPYRTADELAEAWREKKGGLPVAGGSMGGVDQIFAAQVAQSMKVPPDGINYLPYAGGGEVLTSLLSGTAQVGFGTYGDFSDQLESGSVRALGISSPERLDGVDDLPTLHEQGYDVEMSNWRGVIAPPGVGEEEAKKLERVLAKLRKTPTWADTLKRNRWTDTYQGREEFTAFLKEEVTVARKTVKALGL</sequence>
<evidence type="ECO:0000256" key="1">
    <source>
        <dbReference type="ARBA" id="ARBA00006987"/>
    </source>
</evidence>
<name>A0A949N6Z4_9ACTN</name>
<gene>
    <name evidence="2" type="ORF">JGS22_004735</name>
</gene>
<comment type="similarity">
    <text evidence="1">Belongs to the UPF0065 (bug) family.</text>
</comment>
<evidence type="ECO:0000313" key="3">
    <source>
        <dbReference type="Proteomes" id="UP000694501"/>
    </source>
</evidence>
<organism evidence="2 3">
    <name type="scientific">Streptomyces tardus</name>
    <dbReference type="NCBI Taxonomy" id="2780544"/>
    <lineage>
        <taxon>Bacteria</taxon>
        <taxon>Bacillati</taxon>
        <taxon>Actinomycetota</taxon>
        <taxon>Actinomycetes</taxon>
        <taxon>Kitasatosporales</taxon>
        <taxon>Streptomycetaceae</taxon>
        <taxon>Streptomyces</taxon>
    </lineage>
</organism>
<dbReference type="InterPro" id="IPR005064">
    <property type="entry name" value="BUG"/>
</dbReference>
<dbReference type="InterPro" id="IPR042100">
    <property type="entry name" value="Bug_dom1"/>
</dbReference>
<dbReference type="PIRSF" id="PIRSF017082">
    <property type="entry name" value="YflP"/>
    <property type="match status" value="1"/>
</dbReference>
<dbReference type="Proteomes" id="UP000694501">
    <property type="component" value="Unassembled WGS sequence"/>
</dbReference>
<dbReference type="PANTHER" id="PTHR42928:SF3">
    <property type="entry name" value="UPF0065 PROTEIN YFLP"/>
    <property type="match status" value="1"/>
</dbReference>
<reference evidence="2" key="1">
    <citation type="submission" date="2021-06" db="EMBL/GenBank/DDBJ databases">
        <title>Sequencing of actinobacteria type strains.</title>
        <authorList>
            <person name="Nguyen G.-S."/>
            <person name="Wentzel A."/>
        </authorList>
    </citation>
    <scope>NUCLEOTIDE SEQUENCE</scope>
    <source>
        <strain evidence="2">P38-E01</strain>
    </source>
</reference>
<dbReference type="RefSeq" id="WP_211040743.1">
    <property type="nucleotide sequence ID" value="NZ_JAELVF020000001.1"/>
</dbReference>
<dbReference type="PANTHER" id="PTHR42928">
    <property type="entry name" value="TRICARBOXYLATE-BINDING PROTEIN"/>
    <property type="match status" value="1"/>
</dbReference>